<dbReference type="Proteomes" id="UP001147752">
    <property type="component" value="Unassembled WGS sequence"/>
</dbReference>
<evidence type="ECO:0000256" key="3">
    <source>
        <dbReference type="ARBA" id="ARBA00022692"/>
    </source>
</evidence>
<feature type="transmembrane region" description="Helical" evidence="6">
    <location>
        <begin position="60"/>
        <end position="78"/>
    </location>
</feature>
<comment type="caution">
    <text evidence="7">The sequence shown here is derived from an EMBL/GenBank/DDBJ whole genome shotgun (WGS) entry which is preliminary data.</text>
</comment>
<gene>
    <name evidence="7" type="ORF">N7517_007650</name>
</gene>
<organism evidence="7 8">
    <name type="scientific">Penicillium concentricum</name>
    <dbReference type="NCBI Taxonomy" id="293559"/>
    <lineage>
        <taxon>Eukaryota</taxon>
        <taxon>Fungi</taxon>
        <taxon>Dikarya</taxon>
        <taxon>Ascomycota</taxon>
        <taxon>Pezizomycotina</taxon>
        <taxon>Eurotiomycetes</taxon>
        <taxon>Eurotiomycetidae</taxon>
        <taxon>Eurotiales</taxon>
        <taxon>Aspergillaceae</taxon>
        <taxon>Penicillium</taxon>
    </lineage>
</organism>
<evidence type="ECO:0000256" key="4">
    <source>
        <dbReference type="ARBA" id="ARBA00022989"/>
    </source>
</evidence>
<evidence type="ECO:0000256" key="1">
    <source>
        <dbReference type="ARBA" id="ARBA00004141"/>
    </source>
</evidence>
<evidence type="ECO:0000256" key="5">
    <source>
        <dbReference type="ARBA" id="ARBA00023136"/>
    </source>
</evidence>
<proteinExistence type="predicted"/>
<keyword evidence="5 6" id="KW-0472">Membrane</keyword>
<reference evidence="7" key="2">
    <citation type="journal article" date="2023" name="IMA Fungus">
        <title>Comparative genomic study of the Penicillium genus elucidates a diverse pangenome and 15 lateral gene transfer events.</title>
        <authorList>
            <person name="Petersen C."/>
            <person name="Sorensen T."/>
            <person name="Nielsen M.R."/>
            <person name="Sondergaard T.E."/>
            <person name="Sorensen J.L."/>
            <person name="Fitzpatrick D.A."/>
            <person name="Frisvad J.C."/>
            <person name="Nielsen K.L."/>
        </authorList>
    </citation>
    <scope>NUCLEOTIDE SEQUENCE</scope>
    <source>
        <strain evidence="7">IBT 3081</strain>
    </source>
</reference>
<evidence type="ECO:0000256" key="6">
    <source>
        <dbReference type="SAM" id="Phobius"/>
    </source>
</evidence>
<feature type="transmembrane region" description="Helical" evidence="6">
    <location>
        <begin position="26"/>
        <end position="48"/>
    </location>
</feature>
<dbReference type="GeneID" id="81464563"/>
<dbReference type="GO" id="GO:0016020">
    <property type="term" value="C:membrane"/>
    <property type="evidence" value="ECO:0007669"/>
    <property type="project" value="UniProtKB-SubCell"/>
</dbReference>
<sequence>MCSWIITIVGLLLIRQLPTSNKYGRLVGAWLMNAFAASFPLFLSLLASNVDGFTKKATDQAHFFIFYCAGNIAGPQLFIEKEAPHYLTAYNGSIGLLAVVIGLAIVLRFYLDWENKRHDKEQGVYINPEATDIFEHDLDETMQARVIFISVVYRNNNIERGSTRLLFFRVIEHLIFGFFVP</sequence>
<dbReference type="SUPFAM" id="SSF103473">
    <property type="entry name" value="MFS general substrate transporter"/>
    <property type="match status" value="1"/>
</dbReference>
<dbReference type="EMBL" id="JAPZBT010000002">
    <property type="protein sequence ID" value="KAJ5375644.1"/>
    <property type="molecule type" value="Genomic_DNA"/>
</dbReference>
<keyword evidence="2" id="KW-0813">Transport</keyword>
<dbReference type="RefSeq" id="XP_056581630.1">
    <property type="nucleotide sequence ID" value="XM_056725380.1"/>
</dbReference>
<comment type="subcellular location">
    <subcellularLocation>
        <location evidence="1">Membrane</location>
        <topology evidence="1">Multi-pass membrane protein</topology>
    </subcellularLocation>
</comment>
<evidence type="ECO:0000256" key="2">
    <source>
        <dbReference type="ARBA" id="ARBA00022448"/>
    </source>
</evidence>
<keyword evidence="3 6" id="KW-0812">Transmembrane</keyword>
<name>A0A9W9SDK9_9EURO</name>
<keyword evidence="8" id="KW-1185">Reference proteome</keyword>
<keyword evidence="4 6" id="KW-1133">Transmembrane helix</keyword>
<evidence type="ECO:0000313" key="7">
    <source>
        <dbReference type="EMBL" id="KAJ5375644.1"/>
    </source>
</evidence>
<dbReference type="PANTHER" id="PTHR43791:SF103">
    <property type="entry name" value="MAJOR FACILITATOR SUPERFAMILY (MFS) PROFILE DOMAIN-CONTAINING PROTEIN-RELATED"/>
    <property type="match status" value="1"/>
</dbReference>
<dbReference type="PANTHER" id="PTHR43791">
    <property type="entry name" value="PERMEASE-RELATED"/>
    <property type="match status" value="1"/>
</dbReference>
<reference evidence="7" key="1">
    <citation type="submission" date="2022-12" db="EMBL/GenBank/DDBJ databases">
        <authorList>
            <person name="Petersen C."/>
        </authorList>
    </citation>
    <scope>NUCLEOTIDE SEQUENCE</scope>
    <source>
        <strain evidence="7">IBT 3081</strain>
    </source>
</reference>
<dbReference type="AlphaFoldDB" id="A0A9W9SDK9"/>
<protein>
    <submittedName>
        <fullName evidence="7">Major facilitator superfamily domain general substrate transporter</fullName>
    </submittedName>
</protein>
<dbReference type="OrthoDB" id="6730379at2759"/>
<feature type="transmembrane region" description="Helical" evidence="6">
    <location>
        <begin position="90"/>
        <end position="111"/>
    </location>
</feature>
<evidence type="ECO:0000313" key="8">
    <source>
        <dbReference type="Proteomes" id="UP001147752"/>
    </source>
</evidence>
<accession>A0A9W9SDK9</accession>
<dbReference type="InterPro" id="IPR036259">
    <property type="entry name" value="MFS_trans_sf"/>
</dbReference>
<dbReference type="GO" id="GO:0022857">
    <property type="term" value="F:transmembrane transporter activity"/>
    <property type="evidence" value="ECO:0007669"/>
    <property type="project" value="TreeGrafter"/>
</dbReference>